<feature type="region of interest" description="Disordered" evidence="5">
    <location>
        <begin position="87"/>
        <end position="125"/>
    </location>
</feature>
<dbReference type="Pfam" id="PF05470">
    <property type="entry name" value="eIF-3c_N"/>
    <property type="match status" value="1"/>
</dbReference>
<comment type="function">
    <text evidence="4">Component of the eukaryotic translation initiation factor 3 (eIF-3) complex, which is involved in protein synthesis of a specialized repertoire of mRNAs and, together with other initiation factors, stimulates binding of mRNA and methionyl-tRNAi to the 40S ribosome. The eIF-3 complex specifically targets and initiates translation of a subset of mRNAs involved in cell proliferation.</text>
</comment>
<feature type="compositionally biased region" description="Low complexity" evidence="5">
    <location>
        <begin position="87"/>
        <end position="97"/>
    </location>
</feature>
<dbReference type="SUPFAM" id="SSF46785">
    <property type="entry name" value="Winged helix' DNA-binding domain"/>
    <property type="match status" value="1"/>
</dbReference>
<feature type="region of interest" description="Disordered" evidence="5">
    <location>
        <begin position="1146"/>
        <end position="1176"/>
    </location>
</feature>
<dbReference type="InterPro" id="IPR000717">
    <property type="entry name" value="PCI_dom"/>
</dbReference>
<comment type="similarity">
    <text evidence="4">Belongs to the eIF-3 subunit C family.</text>
</comment>
<dbReference type="PANTHER" id="PTHR13937">
    <property type="entry name" value="EUKARYOTIC TRANSLATION INITATION FACTOR 3, SUBUNIT 8 EIF3S8 -RELATED"/>
    <property type="match status" value="1"/>
</dbReference>
<evidence type="ECO:0000313" key="8">
    <source>
        <dbReference type="Proteomes" id="UP001497744"/>
    </source>
</evidence>
<evidence type="ECO:0000313" key="7">
    <source>
        <dbReference type="EMBL" id="GIX61437.1"/>
    </source>
</evidence>
<feature type="compositionally biased region" description="Acidic residues" evidence="5">
    <location>
        <begin position="250"/>
        <end position="293"/>
    </location>
</feature>
<feature type="compositionally biased region" description="Basic and acidic residues" evidence="5">
    <location>
        <begin position="1010"/>
        <end position="1026"/>
    </location>
</feature>
<keyword evidence="8" id="KW-1185">Reference proteome</keyword>
<feature type="compositionally biased region" description="Basic and acidic residues" evidence="5">
    <location>
        <begin position="542"/>
        <end position="553"/>
    </location>
</feature>
<dbReference type="PROSITE" id="PS50250">
    <property type="entry name" value="PCI"/>
    <property type="match status" value="1"/>
</dbReference>
<dbReference type="GO" id="GO:0016282">
    <property type="term" value="C:eukaryotic 43S preinitiation complex"/>
    <property type="evidence" value="ECO:0007669"/>
    <property type="project" value="UniProtKB-UniRule"/>
</dbReference>
<dbReference type="GO" id="GO:0005852">
    <property type="term" value="C:eukaryotic translation initiation factor 3 complex"/>
    <property type="evidence" value="ECO:0007669"/>
    <property type="project" value="UniProtKB-UniRule"/>
</dbReference>
<dbReference type="InterPro" id="IPR036390">
    <property type="entry name" value="WH_DNA-bd_sf"/>
</dbReference>
<evidence type="ECO:0000259" key="6">
    <source>
        <dbReference type="PROSITE" id="PS50250"/>
    </source>
</evidence>
<accession>A0AAV4LP99</accession>
<dbReference type="Proteomes" id="UP001497744">
    <property type="component" value="Unassembled WGS sequence"/>
</dbReference>
<keyword evidence="3 4" id="KW-0648">Protein biosynthesis</keyword>
<dbReference type="GO" id="GO:0033290">
    <property type="term" value="C:eukaryotic 48S preinitiation complex"/>
    <property type="evidence" value="ECO:0007669"/>
    <property type="project" value="UniProtKB-UniRule"/>
</dbReference>
<dbReference type="SMART" id="SM00088">
    <property type="entry name" value="PINT"/>
    <property type="match status" value="1"/>
</dbReference>
<dbReference type="GO" id="GO:0031369">
    <property type="term" value="F:translation initiation factor binding"/>
    <property type="evidence" value="ECO:0007669"/>
    <property type="project" value="InterPro"/>
</dbReference>
<comment type="subunit">
    <text evidence="4">Component of the eukaryotic translation initiation factor 3 (eIF-3) complex.</text>
</comment>
<feature type="region of interest" description="Disordered" evidence="5">
    <location>
        <begin position="1874"/>
        <end position="1897"/>
    </location>
</feature>
<dbReference type="GO" id="GO:0003743">
    <property type="term" value="F:translation initiation factor activity"/>
    <property type="evidence" value="ECO:0007669"/>
    <property type="project" value="UniProtKB-UniRule"/>
</dbReference>
<organism evidence="7 8">
    <name type="scientific">Babesia caballi</name>
    <dbReference type="NCBI Taxonomy" id="5871"/>
    <lineage>
        <taxon>Eukaryota</taxon>
        <taxon>Sar</taxon>
        <taxon>Alveolata</taxon>
        <taxon>Apicomplexa</taxon>
        <taxon>Aconoidasida</taxon>
        <taxon>Piroplasmida</taxon>
        <taxon>Babesiidae</taxon>
        <taxon>Babesia</taxon>
    </lineage>
</organism>
<sequence>MPERIIEAGSGGCAAVGHARVAGLPRGEAMGSDLIGRNACSRHMSSYRVLRAISLRQSVALTGCGGPENRYRCTVHQGVLAPWQRTSYSDSSGYSSDAGDRDASKRPGGAAAWVASDSSSDDDENRIVRSARAKAIEVIQNHSKTMEHHKAINDFSELLKDYDNLSKLIDKQYSASRIPKLIVEIIVDLQQFIDEKQKDKDALKKMSKARSISFNTLRSRLRKFNEQHADVLEEYTKDPAGYEDILKETSDEEDSDFYDSDDESESGSEESEEVSDESGDDSESGSEADDESEAEKAAEGGSGQEAVSKAGESGEDSDYSDWSDSDASSLSENDATDKHKSALAKWGVKKSDSAPKDSKPKTSTKKPKAKASKKKDDRDRQVASSGISVMASVAMVADVVIPALAKADLGTEDNPFGLSSPEIDAVLEEVFLSADNIKTYVKSIVEKRGKRGGNTAETIRHLKTLPYIAKNISHSVYIYVVETLLHIQFDSFSNAYGAMLPRQWIDSYRIVSHLVGELKNHPQALLSSETMETDEPDMADSQADKDGAAPGFSREERLERSMTILESIVRKLNDELYKGLLYTDVGSDDYNTMLVYNVNMLYLLHTTLMYCLGKGKECAKHAASIAIIMLEHVYYKEDTVSGKIWELVRQKVTDDRDVTQFFPSDDKKASEVVEELVYFVFEHGAAREKIRACLHLAFNKALHGLYYEAKELLLTPNIHELATETNISTQILLNRNIAQLGICAFRKGLISEAHSYLMDLCAQNRHKELLAQGLSMMKNHEKPPEQERAEKRRLLPFHMHLNIELIECVNNICACLLESANLAKSTINSREVISRQFRRMYEMYEKQVFVGPPENNRDMVMATFKLLQSGSWRECYEQLAGLTIWNRLPDKDSVLQILKERIKVEAFNTYIFKYVGVYDSFSVDQLSGMFDLNPNVIHSLLSKMIISGEIHATWDDSSKCCLINHTEPTDLQKLAIKLAENLTTAVEQNEMTLNMKNPKFALSQDRRFQPRDNKYSYGGRRDDRHNAAAGFNRNRRQPLQLRDGALQLRNLHVQLLKLGRVQLAHALGHLRLVVGRRDLLLVALQRLPGLLQLHRQLGRRLAQVHAPVDLHVGDEGRGDVLDALRQLRRVGGDHGDALELGQRGGVRGKRAQDAGVPRVGRDQEPGLGHVGRNAERDRQRAKAVHRRLEQLHLPVHRRVVPRSLHGGELRDADGLAGAQARRQVVVELLGDVRHDGVQQAQADAEAAVQRIYRALDARTGLGRGVLEGGEPGLDDLEDGPVLARQRQQPQAEGVGAAGRDALGELLLLQRDCLFNFALRQARLQQLVVQALERGALDDLQRVQHVALALAHLLAARVAHERVQVDLRERQLADQVQRHHDHARHPEEDDVVARLEQRGGEELQEVRVLLVGPAQRGEREEPRGEPRVQDVLVLPELEAGQLGELLLGALLRLGEVAADDPRLRAAEFLGHHAVRRDAVPPPELAGDAPVLDVAEPHLPDRDVRGGDQGQVARAHVLHGPCRQVLAVDVPLRDDHVLHDVAGARAARDGHGLRVGHLVLERPQLLEPPLDHLPALEAVHPRELASVAVDPAVFGEDGDERQAVALGDLVVVLVVRGRQLDRARAVLRVHVLVRDDHQLAVGDERVHELAPHQVAVPRVVRVDRDAHVTEHRFYPRGGHRDGPPRLLALDLVLENPQRADLHGRVVPRDLDFHRRRHFEGVDLDVRQGRREVGTPGDQARGTVDEAIVVHAHERLDDRLGAGEVHGEGVAGPVQGRAHPPQLRLDVASVLVVPLEDPLDEVFAAEVVAVLVLRLHQHALHDGLRRDARVVCSWDPQRGVPLHAMPGGCHCYVKALTILPGSPGSTRSARARCAAFPSRSAAAAPPPTGPWRRAPGRWTA</sequence>
<feature type="compositionally biased region" description="Basic and acidic residues" evidence="5">
    <location>
        <begin position="349"/>
        <end position="360"/>
    </location>
</feature>
<dbReference type="Pfam" id="PF01399">
    <property type="entry name" value="PCI"/>
    <property type="match status" value="1"/>
</dbReference>
<keyword evidence="2 4" id="KW-0396">Initiation factor</keyword>
<gene>
    <name evidence="7" type="ORF">BcabD6B2_08720</name>
</gene>
<feature type="compositionally biased region" description="Acidic residues" evidence="5">
    <location>
        <begin position="313"/>
        <end position="324"/>
    </location>
</feature>
<feature type="region of interest" description="Disordered" evidence="5">
    <location>
        <begin position="248"/>
        <end position="383"/>
    </location>
</feature>
<feature type="domain" description="PCI" evidence="6">
    <location>
        <begin position="797"/>
        <end position="968"/>
    </location>
</feature>
<reference evidence="7 8" key="1">
    <citation type="submission" date="2021-06" db="EMBL/GenBank/DDBJ databases">
        <title>Genome sequence of Babesia caballi.</title>
        <authorList>
            <person name="Yamagishi J."/>
            <person name="Kidaka T."/>
            <person name="Ochi A."/>
        </authorList>
    </citation>
    <scope>NUCLEOTIDE SEQUENCE [LARGE SCALE GENOMIC DNA]</scope>
    <source>
        <strain evidence="7">USDA-D6B2</strain>
    </source>
</reference>
<evidence type="ECO:0000256" key="5">
    <source>
        <dbReference type="SAM" id="MobiDB-lite"/>
    </source>
</evidence>
<comment type="caution">
    <text evidence="7">The sequence shown here is derived from an EMBL/GenBank/DDBJ whole genome shotgun (WGS) entry which is preliminary data.</text>
</comment>
<dbReference type="GO" id="GO:0003723">
    <property type="term" value="F:RNA binding"/>
    <property type="evidence" value="ECO:0007669"/>
    <property type="project" value="InterPro"/>
</dbReference>
<dbReference type="GO" id="GO:0001732">
    <property type="term" value="P:formation of cytoplasmic translation initiation complex"/>
    <property type="evidence" value="ECO:0007669"/>
    <property type="project" value="UniProtKB-UniRule"/>
</dbReference>
<feature type="compositionally biased region" description="Basic residues" evidence="5">
    <location>
        <begin position="362"/>
        <end position="373"/>
    </location>
</feature>
<proteinExistence type="inferred from homology"/>
<dbReference type="PANTHER" id="PTHR13937:SF0">
    <property type="entry name" value="EUKARYOTIC TRANSLATION INITIATION FACTOR 3 SUBUNIT C-RELATED"/>
    <property type="match status" value="1"/>
</dbReference>
<dbReference type="InterPro" id="IPR008905">
    <property type="entry name" value="EIF3C_N_dom"/>
</dbReference>
<dbReference type="RefSeq" id="XP_067713508.1">
    <property type="nucleotide sequence ID" value="XM_067857407.1"/>
</dbReference>
<feature type="region of interest" description="Disordered" evidence="5">
    <location>
        <begin position="530"/>
        <end position="553"/>
    </location>
</feature>
<comment type="subcellular location">
    <subcellularLocation>
        <location evidence="4">Cytoplasm</location>
    </subcellularLocation>
</comment>
<dbReference type="GeneID" id="94192920"/>
<dbReference type="InterPro" id="IPR027516">
    <property type="entry name" value="EIF3C"/>
</dbReference>
<evidence type="ECO:0000256" key="1">
    <source>
        <dbReference type="ARBA" id="ARBA00022490"/>
    </source>
</evidence>
<evidence type="ECO:0000256" key="2">
    <source>
        <dbReference type="ARBA" id="ARBA00022540"/>
    </source>
</evidence>
<protein>
    <recommendedName>
        <fullName evidence="4">Eukaryotic translation initiation factor 3 subunit C</fullName>
        <shortName evidence="4">eIF3c</shortName>
    </recommendedName>
    <alternativeName>
        <fullName evidence="4">Eukaryotic translation initiation factor 3 subunit 8</fullName>
    </alternativeName>
</protein>
<evidence type="ECO:0000256" key="3">
    <source>
        <dbReference type="ARBA" id="ARBA00022917"/>
    </source>
</evidence>
<dbReference type="EMBL" id="BPLF01000001">
    <property type="protein sequence ID" value="GIX61437.1"/>
    <property type="molecule type" value="Genomic_DNA"/>
</dbReference>
<dbReference type="HAMAP" id="MF_03002">
    <property type="entry name" value="eIF3c"/>
    <property type="match status" value="1"/>
</dbReference>
<keyword evidence="1 4" id="KW-0963">Cytoplasm</keyword>
<evidence type="ECO:0000256" key="4">
    <source>
        <dbReference type="HAMAP-Rule" id="MF_03002"/>
    </source>
</evidence>
<name>A0AAV4LP99_BABCB</name>
<feature type="region of interest" description="Disordered" evidence="5">
    <location>
        <begin position="1010"/>
        <end position="1034"/>
    </location>
</feature>